<reference evidence="1" key="1">
    <citation type="journal article" date="2021" name="New Phytol.">
        <title>Evolutionary innovations through gain and loss of genes in the ectomycorrhizal Boletales.</title>
        <authorList>
            <person name="Wu G."/>
            <person name="Miyauchi S."/>
            <person name="Morin E."/>
            <person name="Kuo A."/>
            <person name="Drula E."/>
            <person name="Varga T."/>
            <person name="Kohler A."/>
            <person name="Feng B."/>
            <person name="Cao Y."/>
            <person name="Lipzen A."/>
            <person name="Daum C."/>
            <person name="Hundley H."/>
            <person name="Pangilinan J."/>
            <person name="Johnson J."/>
            <person name="Barry K."/>
            <person name="LaButti K."/>
            <person name="Ng V."/>
            <person name="Ahrendt S."/>
            <person name="Min B."/>
            <person name="Choi I.G."/>
            <person name="Park H."/>
            <person name="Plett J.M."/>
            <person name="Magnuson J."/>
            <person name="Spatafora J.W."/>
            <person name="Nagy L.G."/>
            <person name="Henrissat B."/>
            <person name="Grigoriev I.V."/>
            <person name="Yang Z.L."/>
            <person name="Xu J."/>
            <person name="Martin F.M."/>
        </authorList>
    </citation>
    <scope>NUCLEOTIDE SEQUENCE</scope>
    <source>
        <strain evidence="1">ATCC 28755</strain>
    </source>
</reference>
<name>A0ACB7ZPN8_9AGAM</name>
<proteinExistence type="predicted"/>
<dbReference type="Proteomes" id="UP000790377">
    <property type="component" value="Unassembled WGS sequence"/>
</dbReference>
<accession>A0ACB7ZPN8</accession>
<evidence type="ECO:0000313" key="1">
    <source>
        <dbReference type="EMBL" id="KAH7903045.1"/>
    </source>
</evidence>
<organism evidence="1 2">
    <name type="scientific">Hygrophoropsis aurantiaca</name>
    <dbReference type="NCBI Taxonomy" id="72124"/>
    <lineage>
        <taxon>Eukaryota</taxon>
        <taxon>Fungi</taxon>
        <taxon>Dikarya</taxon>
        <taxon>Basidiomycota</taxon>
        <taxon>Agaricomycotina</taxon>
        <taxon>Agaricomycetes</taxon>
        <taxon>Agaricomycetidae</taxon>
        <taxon>Boletales</taxon>
        <taxon>Coniophorineae</taxon>
        <taxon>Hygrophoropsidaceae</taxon>
        <taxon>Hygrophoropsis</taxon>
    </lineage>
</organism>
<sequence>MCVLKVLALLPVQNAPTLEQRLAVPVNNPAVAQGGQGSSSSSSNTHGAQVTGTSSVSSAPPTALSARISTSTAQPGPSWAPLHQAHRRGL</sequence>
<evidence type="ECO:0000313" key="2">
    <source>
        <dbReference type="Proteomes" id="UP000790377"/>
    </source>
</evidence>
<dbReference type="EMBL" id="MU269275">
    <property type="protein sequence ID" value="KAH7903045.1"/>
    <property type="molecule type" value="Genomic_DNA"/>
</dbReference>
<comment type="caution">
    <text evidence="1">The sequence shown here is derived from an EMBL/GenBank/DDBJ whole genome shotgun (WGS) entry which is preliminary data.</text>
</comment>
<protein>
    <submittedName>
        <fullName evidence="1">Uncharacterized protein</fullName>
    </submittedName>
</protein>
<keyword evidence="2" id="KW-1185">Reference proteome</keyword>
<gene>
    <name evidence="1" type="ORF">BJ138DRAFT_1120801</name>
</gene>